<name>A0A285CLG6_9RHOB</name>
<sequence length="274" mass="29732">MAFAYQGDGALDYYPCRYGSSKLLFRGPRRSLDTAFCAVLGGTEAYGKFVPQPFPDLVEAATGVRMVNLGCMNAGVDVYMSDPTVLEIAAKAQAVVVQVVGAANLTNRLYSVHPRRNDRFVSASPVLRALYREVDFADFTFTRHMIQTLYAVSPEKFEQVAIELRAAWVARMRTLLGRIVAPTLLLWVADRPPPPARGLGPVQDPLMVDSEMIAAIRPQAAQYLEVVISEDAKSRGTEGMTFPPLDAPVAAQVPGPAIHAEIAAALGPALMRLI</sequence>
<dbReference type="Proteomes" id="UP000219467">
    <property type="component" value="Unassembled WGS sequence"/>
</dbReference>
<dbReference type="InterPro" id="IPR045524">
    <property type="entry name" value="DUF6473"/>
</dbReference>
<dbReference type="OrthoDB" id="7838347at2"/>
<dbReference type="EMBL" id="OAOQ01000002">
    <property type="protein sequence ID" value="SNX68402.1"/>
    <property type="molecule type" value="Genomic_DNA"/>
</dbReference>
<dbReference type="Pfam" id="PF20078">
    <property type="entry name" value="DUF6473"/>
    <property type="match status" value="1"/>
</dbReference>
<dbReference type="AlphaFoldDB" id="A0A285CLG6"/>
<proteinExistence type="predicted"/>
<accession>A0A285CLG6</accession>
<evidence type="ECO:0000313" key="3">
    <source>
        <dbReference type="Proteomes" id="UP000219467"/>
    </source>
</evidence>
<evidence type="ECO:0000259" key="1">
    <source>
        <dbReference type="Pfam" id="PF20078"/>
    </source>
</evidence>
<feature type="domain" description="DUF6473" evidence="1">
    <location>
        <begin position="1"/>
        <end position="273"/>
    </location>
</feature>
<reference evidence="3" key="1">
    <citation type="submission" date="2017-08" db="EMBL/GenBank/DDBJ databases">
        <authorList>
            <person name="Varghese N."/>
            <person name="Submissions S."/>
        </authorList>
    </citation>
    <scope>NUCLEOTIDE SEQUENCE [LARGE SCALE GENOMIC DNA]</scope>
    <source>
        <strain evidence="3">JA234</strain>
    </source>
</reference>
<evidence type="ECO:0000313" key="2">
    <source>
        <dbReference type="EMBL" id="SNX68402.1"/>
    </source>
</evidence>
<dbReference type="RefSeq" id="WP_097029146.1">
    <property type="nucleotide sequence ID" value="NZ_OAOQ01000002.1"/>
</dbReference>
<organism evidence="2 3">
    <name type="scientific">Cereibacter ovatus</name>
    <dbReference type="NCBI Taxonomy" id="439529"/>
    <lineage>
        <taxon>Bacteria</taxon>
        <taxon>Pseudomonadati</taxon>
        <taxon>Pseudomonadota</taxon>
        <taxon>Alphaproteobacteria</taxon>
        <taxon>Rhodobacterales</taxon>
        <taxon>Paracoccaceae</taxon>
        <taxon>Cereibacter</taxon>
    </lineage>
</organism>
<keyword evidence="3" id="KW-1185">Reference proteome</keyword>
<gene>
    <name evidence="2" type="ORF">SAMN05878503_102105</name>
</gene>
<protein>
    <recommendedName>
        <fullName evidence="1">DUF6473 domain-containing protein</fullName>
    </recommendedName>
</protein>